<dbReference type="GO" id="GO:0006780">
    <property type="term" value="P:uroporphyrinogen III biosynthetic process"/>
    <property type="evidence" value="ECO:0007669"/>
    <property type="project" value="UniProtKB-UniRule"/>
</dbReference>
<protein>
    <recommendedName>
        <fullName evidence="7 9">Uroporphyrinogen-III synthase</fullName>
        <ecNumber evidence="3 9">4.2.1.75</ecNumber>
    </recommendedName>
</protein>
<gene>
    <name evidence="11" type="ORF">UE46_09605</name>
</gene>
<evidence type="ECO:0000256" key="7">
    <source>
        <dbReference type="ARBA" id="ARBA00040167"/>
    </source>
</evidence>
<dbReference type="EC" id="4.2.1.75" evidence="3 9"/>
<proteinExistence type="inferred from homology"/>
<evidence type="ECO:0000259" key="10">
    <source>
        <dbReference type="Pfam" id="PF02602"/>
    </source>
</evidence>
<evidence type="ECO:0000256" key="9">
    <source>
        <dbReference type="RuleBase" id="RU366031"/>
    </source>
</evidence>
<reference evidence="12" key="1">
    <citation type="submission" date="2015-03" db="EMBL/GenBank/DDBJ databases">
        <authorList>
            <person name="Ferrari E."/>
            <person name="Walter M.C."/>
            <person name="Huptas C."/>
            <person name="Scherer S."/>
            <person name="Mueller-Herbst S."/>
        </authorList>
    </citation>
    <scope>NUCLEOTIDE SEQUENCE [LARGE SCALE GENOMIC DNA]</scope>
    <source>
        <strain evidence="12">LWP01</strain>
    </source>
</reference>
<dbReference type="EMBL" id="CP011102">
    <property type="protein sequence ID" value="AQY51284.1"/>
    <property type="molecule type" value="Genomic_DNA"/>
</dbReference>
<dbReference type="RefSeq" id="WP_036061703.1">
    <property type="nucleotide sequence ID" value="NZ_CP011102.1"/>
</dbReference>
<evidence type="ECO:0000256" key="5">
    <source>
        <dbReference type="ARBA" id="ARBA00023244"/>
    </source>
</evidence>
<comment type="function">
    <text evidence="6 9">Catalyzes cyclization of the linear tetrapyrrole, hydroxymethylbilane, to the macrocyclic uroporphyrinogen III.</text>
</comment>
<dbReference type="Proteomes" id="UP000223060">
    <property type="component" value="Chromosome"/>
</dbReference>
<keyword evidence="4 9" id="KW-0456">Lyase</keyword>
<evidence type="ECO:0000256" key="2">
    <source>
        <dbReference type="ARBA" id="ARBA00008133"/>
    </source>
</evidence>
<dbReference type="GO" id="GO:0004852">
    <property type="term" value="F:uroporphyrinogen-III synthase activity"/>
    <property type="evidence" value="ECO:0007669"/>
    <property type="project" value="UniProtKB-UniRule"/>
</dbReference>
<dbReference type="GO" id="GO:0006782">
    <property type="term" value="P:protoporphyrinogen IX biosynthetic process"/>
    <property type="evidence" value="ECO:0007669"/>
    <property type="project" value="UniProtKB-UniRule"/>
</dbReference>
<evidence type="ECO:0000256" key="8">
    <source>
        <dbReference type="ARBA" id="ARBA00048617"/>
    </source>
</evidence>
<evidence type="ECO:0000313" key="12">
    <source>
        <dbReference type="Proteomes" id="UP000223060"/>
    </source>
</evidence>
<evidence type="ECO:0000256" key="6">
    <source>
        <dbReference type="ARBA" id="ARBA00037589"/>
    </source>
</evidence>
<comment type="similarity">
    <text evidence="2 9">Belongs to the uroporphyrinogen-III synthase family.</text>
</comment>
<keyword evidence="12" id="KW-1185">Reference proteome</keyword>
<dbReference type="InterPro" id="IPR003754">
    <property type="entry name" value="4pyrrol_synth_uPrphyn_synth"/>
</dbReference>
<keyword evidence="5 9" id="KW-0627">Porphyrin biosynthesis</keyword>
<name>A0A1S7FV02_9LIST</name>
<feature type="domain" description="Tetrapyrrole biosynthesis uroporphyrinogen III synthase" evidence="10">
    <location>
        <begin position="17"/>
        <end position="226"/>
    </location>
</feature>
<sequence length="235" mass="26524">MAKHVLLTREESKNKPWSTKLMEAGFTVSEVPMIETKAIRAEILVHAYDWIIFTSANTVHYYFQMGGHLPKSIKIAVIGEKTADELKYHGYSADFQPTLYTTDVFIVEWLNLGMEPQRVLIPKSSMARSEIAKCFSEQGHDVTENIIYETGLPEHACESLQKATSKQSIDVAIFASPSAWNNFVDCYQEDISKLTIASIGPVTTDVIRKSGFSVLYEPENYTMEQICQQLIEGEL</sequence>
<dbReference type="PANTHER" id="PTHR38042">
    <property type="entry name" value="UROPORPHYRINOGEN-III SYNTHASE, CHLOROPLASTIC"/>
    <property type="match status" value="1"/>
</dbReference>
<evidence type="ECO:0000256" key="3">
    <source>
        <dbReference type="ARBA" id="ARBA00013109"/>
    </source>
</evidence>
<dbReference type="UniPathway" id="UPA00251">
    <property type="reaction ID" value="UER00320"/>
</dbReference>
<dbReference type="InterPro" id="IPR039793">
    <property type="entry name" value="UROS/Hem4"/>
</dbReference>
<dbReference type="KEGG" id="lwi:UE46_09605"/>
<dbReference type="InterPro" id="IPR036108">
    <property type="entry name" value="4pyrrol_syn_uPrphyn_synt_sf"/>
</dbReference>
<evidence type="ECO:0000256" key="1">
    <source>
        <dbReference type="ARBA" id="ARBA00004772"/>
    </source>
</evidence>
<dbReference type="SUPFAM" id="SSF69618">
    <property type="entry name" value="HemD-like"/>
    <property type="match status" value="1"/>
</dbReference>
<comment type="catalytic activity">
    <reaction evidence="8 9">
        <text>hydroxymethylbilane = uroporphyrinogen III + H2O</text>
        <dbReference type="Rhea" id="RHEA:18965"/>
        <dbReference type="ChEBI" id="CHEBI:15377"/>
        <dbReference type="ChEBI" id="CHEBI:57308"/>
        <dbReference type="ChEBI" id="CHEBI:57845"/>
        <dbReference type="EC" id="4.2.1.75"/>
    </reaction>
</comment>
<evidence type="ECO:0000256" key="4">
    <source>
        <dbReference type="ARBA" id="ARBA00023239"/>
    </source>
</evidence>
<evidence type="ECO:0000313" key="11">
    <source>
        <dbReference type="EMBL" id="AQY51284.1"/>
    </source>
</evidence>
<comment type="pathway">
    <text evidence="1 9">Porphyrin-containing compound metabolism; protoporphyrin-IX biosynthesis; coproporphyrinogen-III from 5-aminolevulinate: step 3/4.</text>
</comment>
<dbReference type="PANTHER" id="PTHR38042:SF1">
    <property type="entry name" value="UROPORPHYRINOGEN-III SYNTHASE, CHLOROPLASTIC"/>
    <property type="match status" value="1"/>
</dbReference>
<organism evidence="11 12">
    <name type="scientific">Listeria weihenstephanensis</name>
    <dbReference type="NCBI Taxonomy" id="1006155"/>
    <lineage>
        <taxon>Bacteria</taxon>
        <taxon>Bacillati</taxon>
        <taxon>Bacillota</taxon>
        <taxon>Bacilli</taxon>
        <taxon>Bacillales</taxon>
        <taxon>Listeriaceae</taxon>
        <taxon>Listeria</taxon>
    </lineage>
</organism>
<dbReference type="Gene3D" id="3.40.50.10090">
    <property type="match status" value="2"/>
</dbReference>
<dbReference type="Pfam" id="PF02602">
    <property type="entry name" value="HEM4"/>
    <property type="match status" value="1"/>
</dbReference>
<accession>A0A1S7FV02</accession>
<dbReference type="CDD" id="cd06578">
    <property type="entry name" value="HemD"/>
    <property type="match status" value="1"/>
</dbReference>
<dbReference type="AlphaFoldDB" id="A0A1S7FV02"/>